<protein>
    <recommendedName>
        <fullName evidence="1">Carrier domain-containing protein</fullName>
    </recommendedName>
</protein>
<dbReference type="SUPFAM" id="SSF47336">
    <property type="entry name" value="ACP-like"/>
    <property type="match status" value="1"/>
</dbReference>
<dbReference type="EMBL" id="BOVK01000027">
    <property type="protein sequence ID" value="GIQ69351.1"/>
    <property type="molecule type" value="Genomic_DNA"/>
</dbReference>
<gene>
    <name evidence="2" type="ORF">XYCOK13_21750</name>
</gene>
<organism evidence="2 3">
    <name type="scientific">Xylanibacillus composti</name>
    <dbReference type="NCBI Taxonomy" id="1572762"/>
    <lineage>
        <taxon>Bacteria</taxon>
        <taxon>Bacillati</taxon>
        <taxon>Bacillota</taxon>
        <taxon>Bacilli</taxon>
        <taxon>Bacillales</taxon>
        <taxon>Paenibacillaceae</taxon>
        <taxon>Xylanibacillus</taxon>
    </lineage>
</organism>
<keyword evidence="3" id="KW-1185">Reference proteome</keyword>
<dbReference type="Proteomes" id="UP000677918">
    <property type="component" value="Unassembled WGS sequence"/>
</dbReference>
<dbReference type="InterPro" id="IPR036736">
    <property type="entry name" value="ACP-like_sf"/>
</dbReference>
<evidence type="ECO:0000313" key="3">
    <source>
        <dbReference type="Proteomes" id="UP000677918"/>
    </source>
</evidence>
<dbReference type="AlphaFoldDB" id="A0A8J4M3A9"/>
<comment type="caution">
    <text evidence="2">The sequence shown here is derived from an EMBL/GenBank/DDBJ whole genome shotgun (WGS) entry which is preliminary data.</text>
</comment>
<accession>A0A8J4M3A9</accession>
<dbReference type="Gene3D" id="1.10.1200.10">
    <property type="entry name" value="ACP-like"/>
    <property type="match status" value="1"/>
</dbReference>
<sequence length="89" mass="9724">MGAGDVNSMVKQTLAQLLAMHADQISDQDELYENLGIDSSTVVTLLLDLELACSVEFDMEALQPEHLATVGSLAEYIRELQSAQIEREG</sequence>
<dbReference type="RefSeq" id="WP_213412155.1">
    <property type="nucleotide sequence ID" value="NZ_BOVK01000027.1"/>
</dbReference>
<proteinExistence type="predicted"/>
<dbReference type="InterPro" id="IPR009081">
    <property type="entry name" value="PP-bd_ACP"/>
</dbReference>
<evidence type="ECO:0000313" key="2">
    <source>
        <dbReference type="EMBL" id="GIQ69351.1"/>
    </source>
</evidence>
<name>A0A8J4M3A9_9BACL</name>
<dbReference type="Pfam" id="PF00550">
    <property type="entry name" value="PP-binding"/>
    <property type="match status" value="1"/>
</dbReference>
<feature type="domain" description="Carrier" evidence="1">
    <location>
        <begin position="4"/>
        <end position="81"/>
    </location>
</feature>
<dbReference type="PROSITE" id="PS50075">
    <property type="entry name" value="CARRIER"/>
    <property type="match status" value="1"/>
</dbReference>
<evidence type="ECO:0000259" key="1">
    <source>
        <dbReference type="PROSITE" id="PS50075"/>
    </source>
</evidence>
<reference evidence="2" key="1">
    <citation type="submission" date="2021-04" db="EMBL/GenBank/DDBJ databases">
        <title>Draft genome sequence of Xylanibacillus composti strain K13.</title>
        <authorList>
            <person name="Uke A."/>
            <person name="Chhe C."/>
            <person name="Baramee S."/>
            <person name="Kosugi A."/>
        </authorList>
    </citation>
    <scope>NUCLEOTIDE SEQUENCE</scope>
    <source>
        <strain evidence="2">K13</strain>
    </source>
</reference>